<name>I7KTK8_9CLOT</name>
<dbReference type="InterPro" id="IPR029058">
    <property type="entry name" value="AB_hydrolase_fold"/>
</dbReference>
<keyword evidence="2" id="KW-1185">Reference proteome</keyword>
<dbReference type="AlphaFoldDB" id="I7KTK8"/>
<dbReference type="OrthoDB" id="9794761at2"/>
<dbReference type="STRING" id="857293.CAAU_1054"/>
<dbReference type="Gene3D" id="3.40.50.1820">
    <property type="entry name" value="alpha/beta hydrolase"/>
    <property type="match status" value="1"/>
</dbReference>
<evidence type="ECO:0000313" key="2">
    <source>
        <dbReference type="Proteomes" id="UP000007652"/>
    </source>
</evidence>
<comment type="caution">
    <text evidence="1">The sequence shown here is derived from an EMBL/GenBank/DDBJ whole genome shotgun (WGS) entry which is preliminary data.</text>
</comment>
<dbReference type="InterPro" id="IPR000801">
    <property type="entry name" value="Esterase-like"/>
</dbReference>
<accession>I7KTK8</accession>
<dbReference type="eggNOG" id="COG2819">
    <property type="taxonomic scope" value="Bacteria"/>
</dbReference>
<protein>
    <submittedName>
        <fullName evidence="1">Putative alpha-dextrin endo-1,6-alpha-glucosidase</fullName>
    </submittedName>
</protein>
<dbReference type="PANTHER" id="PTHR48098">
    <property type="entry name" value="ENTEROCHELIN ESTERASE-RELATED"/>
    <property type="match status" value="1"/>
</dbReference>
<dbReference type="InterPro" id="IPR050583">
    <property type="entry name" value="Mycobacterial_A85_antigen"/>
</dbReference>
<sequence length="269" mass="31387">MERIIIKEIYIPQLNRKRITRIYLPIDYFETQKSYPVLYMHDGQNLFDKSPYSGFSWEVDKSLDILQREGYIDGLIVVGLDCNREGHKRLDEYSPWENFEVPKLLSRLDIPCVGGEGDQYVDFIVHTLKPIIDSEFRTLKGRENTIIAGSSMGGFISLYAGVKYQDVFSKVGAFSTAVWFSESDLLNFIRENKIRNDMKFYLDIGTKETSDEKVKEFPDIYVKGTLSVYDELLKKLPKENLKLVVDEGATHSEKYWAKRFPEFIKWIIK</sequence>
<evidence type="ECO:0000313" key="1">
    <source>
        <dbReference type="EMBL" id="CCJ33138.1"/>
    </source>
</evidence>
<dbReference type="RefSeq" id="WP_008908410.1">
    <property type="nucleotide sequence ID" value="NZ_CAKP01000063.1"/>
</dbReference>
<organism evidence="1 2">
    <name type="scientific">Caloramator australicus RC3</name>
    <dbReference type="NCBI Taxonomy" id="857293"/>
    <lineage>
        <taxon>Bacteria</taxon>
        <taxon>Bacillati</taxon>
        <taxon>Bacillota</taxon>
        <taxon>Clostridia</taxon>
        <taxon>Eubacteriales</taxon>
        <taxon>Clostridiaceae</taxon>
        <taxon>Caloramator</taxon>
    </lineage>
</organism>
<dbReference type="Proteomes" id="UP000007652">
    <property type="component" value="Unassembled WGS sequence"/>
</dbReference>
<gene>
    <name evidence="1" type="ORF">CAAU_1054</name>
</gene>
<reference evidence="1 2" key="1">
    <citation type="journal article" date="2011" name="J. Bacteriol.">
        <title>Draft genome sequence of Caloramator australicus strain RC3T, a thermoanaerobe from the Great Artesian Basin of Australia.</title>
        <authorList>
            <person name="Ogg C.D."/>
            <person name="Patel B.K.C."/>
        </authorList>
    </citation>
    <scope>NUCLEOTIDE SEQUENCE [LARGE SCALE GENOMIC DNA]</scope>
    <source>
        <strain evidence="1 2">RC3</strain>
    </source>
</reference>
<proteinExistence type="predicted"/>
<dbReference type="EMBL" id="CAKP01000063">
    <property type="protein sequence ID" value="CCJ33138.1"/>
    <property type="molecule type" value="Genomic_DNA"/>
</dbReference>
<dbReference type="PANTHER" id="PTHR48098:SF6">
    <property type="entry name" value="FERRI-BACILLIBACTIN ESTERASE BESA"/>
    <property type="match status" value="1"/>
</dbReference>
<dbReference type="SUPFAM" id="SSF53474">
    <property type="entry name" value="alpha/beta-Hydrolases"/>
    <property type="match status" value="1"/>
</dbReference>
<dbReference type="Pfam" id="PF00756">
    <property type="entry name" value="Esterase"/>
    <property type="match status" value="1"/>
</dbReference>